<dbReference type="NCBIfam" id="TIGR01007">
    <property type="entry name" value="eps_fam"/>
    <property type="match status" value="1"/>
</dbReference>
<evidence type="ECO:0000256" key="11">
    <source>
        <dbReference type="ARBA" id="ARBA00022840"/>
    </source>
</evidence>
<evidence type="ECO:0000256" key="10">
    <source>
        <dbReference type="ARBA" id="ARBA00022777"/>
    </source>
</evidence>
<reference evidence="20" key="1">
    <citation type="journal article" date="2023" name="Comput. Struct. Biotechnol. J.">
        <title>Discovery of a novel marine Bacteroidetes with a rich repertoire of carbohydrate-active enzymes.</title>
        <authorList>
            <person name="Chen B."/>
            <person name="Liu G."/>
            <person name="Chen Q."/>
            <person name="Wang H."/>
            <person name="Liu L."/>
            <person name="Tang K."/>
        </authorList>
    </citation>
    <scope>NUCLEOTIDE SEQUENCE</scope>
    <source>
        <strain evidence="20">TK19036</strain>
    </source>
</reference>
<dbReference type="GO" id="GO:0004715">
    <property type="term" value="F:non-membrane spanning protein tyrosine kinase activity"/>
    <property type="evidence" value="ECO:0007669"/>
    <property type="project" value="UniProtKB-EC"/>
</dbReference>
<accession>A0AA49JK02</accession>
<dbReference type="Pfam" id="PF02706">
    <property type="entry name" value="Wzz"/>
    <property type="match status" value="1"/>
</dbReference>
<keyword evidence="13 16" id="KW-0472">Membrane</keyword>
<protein>
    <recommendedName>
        <fullName evidence="4">non-specific protein-tyrosine kinase</fullName>
        <ecNumber evidence="4">2.7.10.2</ecNumber>
    </recommendedName>
</protein>
<dbReference type="InterPro" id="IPR005702">
    <property type="entry name" value="Wzc-like_C"/>
</dbReference>
<comment type="similarity">
    <text evidence="3">Belongs to the etk/wzc family.</text>
</comment>
<dbReference type="InterPro" id="IPR050445">
    <property type="entry name" value="Bact_polysacc_biosynth/exp"/>
</dbReference>
<comment type="subcellular location">
    <subcellularLocation>
        <location evidence="1">Cell inner membrane</location>
        <topology evidence="1">Multi-pass membrane protein</topology>
    </subcellularLocation>
</comment>
<dbReference type="InterPro" id="IPR032807">
    <property type="entry name" value="GNVR"/>
</dbReference>
<keyword evidence="12 16" id="KW-1133">Transmembrane helix</keyword>
<keyword evidence="9" id="KW-0547">Nucleotide-binding</keyword>
<evidence type="ECO:0000256" key="6">
    <source>
        <dbReference type="ARBA" id="ARBA00022519"/>
    </source>
</evidence>
<evidence type="ECO:0000259" key="19">
    <source>
        <dbReference type="Pfam" id="PF13807"/>
    </source>
</evidence>
<evidence type="ECO:0000256" key="14">
    <source>
        <dbReference type="ARBA" id="ARBA00023137"/>
    </source>
</evidence>
<dbReference type="AlphaFoldDB" id="A0AA49JK02"/>
<evidence type="ECO:0000256" key="16">
    <source>
        <dbReference type="SAM" id="Phobius"/>
    </source>
</evidence>
<name>A0AA49JK02_9BACT</name>
<keyword evidence="6" id="KW-0997">Cell inner membrane</keyword>
<evidence type="ECO:0000256" key="12">
    <source>
        <dbReference type="ARBA" id="ARBA00022989"/>
    </source>
</evidence>
<keyword evidence="7 20" id="KW-0808">Transferase</keyword>
<evidence type="ECO:0000256" key="1">
    <source>
        <dbReference type="ARBA" id="ARBA00004429"/>
    </source>
</evidence>
<evidence type="ECO:0000256" key="8">
    <source>
        <dbReference type="ARBA" id="ARBA00022692"/>
    </source>
</evidence>
<dbReference type="CDD" id="cd05387">
    <property type="entry name" value="BY-kinase"/>
    <property type="match status" value="1"/>
</dbReference>
<evidence type="ECO:0000256" key="15">
    <source>
        <dbReference type="ARBA" id="ARBA00051245"/>
    </source>
</evidence>
<evidence type="ECO:0000256" key="13">
    <source>
        <dbReference type="ARBA" id="ARBA00023136"/>
    </source>
</evidence>
<keyword evidence="10" id="KW-0418">Kinase</keyword>
<dbReference type="Pfam" id="PF13807">
    <property type="entry name" value="GNVR"/>
    <property type="match status" value="1"/>
</dbReference>
<comment type="catalytic activity">
    <reaction evidence="15">
        <text>L-tyrosyl-[protein] + ATP = O-phospho-L-tyrosyl-[protein] + ADP + H(+)</text>
        <dbReference type="Rhea" id="RHEA:10596"/>
        <dbReference type="Rhea" id="RHEA-COMP:10136"/>
        <dbReference type="Rhea" id="RHEA-COMP:20101"/>
        <dbReference type="ChEBI" id="CHEBI:15378"/>
        <dbReference type="ChEBI" id="CHEBI:30616"/>
        <dbReference type="ChEBI" id="CHEBI:46858"/>
        <dbReference type="ChEBI" id="CHEBI:61978"/>
        <dbReference type="ChEBI" id="CHEBI:456216"/>
        <dbReference type="EC" id="2.7.10.2"/>
    </reaction>
</comment>
<reference evidence="20" key="2">
    <citation type="journal article" date="2024" name="Antonie Van Leeuwenhoek">
        <title>Roseihalotalea indica gen. nov., sp. nov., a halophilic Bacteroidetes from mesopelagic Southwest Indian Ocean with higher carbohydrate metabolic potential.</title>
        <authorList>
            <person name="Chen B."/>
            <person name="Zhang M."/>
            <person name="Lin D."/>
            <person name="Ye J."/>
            <person name="Tang K."/>
        </authorList>
    </citation>
    <scope>NUCLEOTIDE SEQUENCE</scope>
    <source>
        <strain evidence="20">TK19036</strain>
    </source>
</reference>
<dbReference type="SUPFAM" id="SSF52540">
    <property type="entry name" value="P-loop containing nucleoside triphosphate hydrolases"/>
    <property type="match status" value="1"/>
</dbReference>
<gene>
    <name evidence="20" type="ORF">K4G66_15400</name>
</gene>
<evidence type="ECO:0000256" key="3">
    <source>
        <dbReference type="ARBA" id="ARBA00008883"/>
    </source>
</evidence>
<keyword evidence="5" id="KW-1003">Cell membrane</keyword>
<dbReference type="EMBL" id="CP120682">
    <property type="protein sequence ID" value="WKN40079.1"/>
    <property type="molecule type" value="Genomic_DNA"/>
</dbReference>
<evidence type="ECO:0000256" key="9">
    <source>
        <dbReference type="ARBA" id="ARBA00022741"/>
    </source>
</evidence>
<dbReference type="InterPro" id="IPR027417">
    <property type="entry name" value="P-loop_NTPase"/>
</dbReference>
<evidence type="ECO:0000256" key="5">
    <source>
        <dbReference type="ARBA" id="ARBA00022475"/>
    </source>
</evidence>
<evidence type="ECO:0000259" key="18">
    <source>
        <dbReference type="Pfam" id="PF13614"/>
    </source>
</evidence>
<evidence type="ECO:0000256" key="4">
    <source>
        <dbReference type="ARBA" id="ARBA00011903"/>
    </source>
</evidence>
<dbReference type="EC" id="2.7.10.2" evidence="4"/>
<feature type="domain" description="Polysaccharide chain length determinant N-terminal" evidence="17">
    <location>
        <begin position="2"/>
        <end position="97"/>
    </location>
</feature>
<comment type="similarity">
    <text evidence="2">Belongs to the CpsD/CapB family.</text>
</comment>
<feature type="domain" description="Tyrosine-protein kinase G-rich" evidence="19">
    <location>
        <begin position="461"/>
        <end position="533"/>
    </location>
</feature>
<evidence type="ECO:0000256" key="2">
    <source>
        <dbReference type="ARBA" id="ARBA00007316"/>
    </source>
</evidence>
<evidence type="ECO:0000259" key="17">
    <source>
        <dbReference type="Pfam" id="PF02706"/>
    </source>
</evidence>
<keyword evidence="11" id="KW-0067">ATP-binding</keyword>
<keyword evidence="14" id="KW-0829">Tyrosine-protein kinase</keyword>
<proteinExistence type="inferred from homology"/>
<sequence length="785" mass="89202">MEDIDVRVVIRKLLRKWYWFALSLGITLSLAFLYLWVTEETYNVATTIQLKDQSLSDKGTGEEKFLSGFELLDSDSELEDEIGILTSYSTIRQSLQDLGFEVSYFSYPSALNWVAQTVGKEVYPAPFRIQLDSAYRQLLYTPIHISFPDVQHYRVQLASDDTPFWLTNNTIDQADTWEEEIDLDTTLSINEPLQLPYLSFSPRIANPSQLLEEGEDIGYFITIQSLNDLTDSYQKELQIETISENSNITRLSLASPVPQKEKAFLSQLAEVYINNDLAKKNRLGERTIEFIDFQLNNVADSLRSTEGNLEDFRAENQVIDVGVTSQNLTTQLFTLEEKQAELSVQNEYYKYMAEYLASNENVTDVVAPSSVGIQDELLNSLLIQLSNLNEEKISKDYSSNPNNPVLKVLERKIQNTKQALIDNIDNLISSNNIGLRENNRRIANIKQTMNRLPQNERNLTDIERRFAFNDNIYNYLLQKRAEAGIAIASNVPNKSVIDAPRQTSNEPVSPNKLFIILLAFMAGCIMPAGLIFINDFFQVKVESDDQLAHWTNVPVIERVAQVKEKEKRQAYIGESYIAHAFRYIRHHVEFMRLSQEVQVIGVTSAKSGEGKTFIAKHLAESFAQAGRKTLLIDADLHHPTLAGLMNVRNSPGLGDALRQGKEVVIQHTGIEQLDVIGSGAEQFNPSDLLGSSSFTSLLSRLKQQYELIVLDTPPLGTIADYLLISKSIDYTLWVVRHEYSQKNDIQRLDKLTRQNQIKAGIIYNGTQTADIYSGYYKKTFKQRKV</sequence>
<dbReference type="Gene3D" id="3.40.50.300">
    <property type="entry name" value="P-loop containing nucleotide triphosphate hydrolases"/>
    <property type="match status" value="1"/>
</dbReference>
<dbReference type="InterPro" id="IPR025669">
    <property type="entry name" value="AAA_dom"/>
</dbReference>
<feature type="transmembrane region" description="Helical" evidence="16">
    <location>
        <begin position="17"/>
        <end position="37"/>
    </location>
</feature>
<organism evidence="20">
    <name type="scientific">Roseihalotalea indica</name>
    <dbReference type="NCBI Taxonomy" id="2867963"/>
    <lineage>
        <taxon>Bacteria</taxon>
        <taxon>Pseudomonadati</taxon>
        <taxon>Bacteroidota</taxon>
        <taxon>Cytophagia</taxon>
        <taxon>Cytophagales</taxon>
        <taxon>Catalimonadaceae</taxon>
        <taxon>Roseihalotalea</taxon>
    </lineage>
</organism>
<dbReference type="PANTHER" id="PTHR32309">
    <property type="entry name" value="TYROSINE-PROTEIN KINASE"/>
    <property type="match status" value="1"/>
</dbReference>
<feature type="domain" description="AAA" evidence="18">
    <location>
        <begin position="598"/>
        <end position="742"/>
    </location>
</feature>
<evidence type="ECO:0000313" key="20">
    <source>
        <dbReference type="EMBL" id="WKN40079.1"/>
    </source>
</evidence>
<dbReference type="GO" id="GO:0005524">
    <property type="term" value="F:ATP binding"/>
    <property type="evidence" value="ECO:0007669"/>
    <property type="project" value="UniProtKB-KW"/>
</dbReference>
<evidence type="ECO:0000256" key="7">
    <source>
        <dbReference type="ARBA" id="ARBA00022679"/>
    </source>
</evidence>
<dbReference type="Pfam" id="PF13614">
    <property type="entry name" value="AAA_31"/>
    <property type="match status" value="1"/>
</dbReference>
<keyword evidence="8 16" id="KW-0812">Transmembrane</keyword>
<dbReference type="PANTHER" id="PTHR32309:SF13">
    <property type="entry name" value="FERRIC ENTEROBACTIN TRANSPORT PROTEIN FEPE"/>
    <property type="match status" value="1"/>
</dbReference>
<dbReference type="InterPro" id="IPR003856">
    <property type="entry name" value="LPS_length_determ_N"/>
</dbReference>
<dbReference type="GO" id="GO:0005886">
    <property type="term" value="C:plasma membrane"/>
    <property type="evidence" value="ECO:0007669"/>
    <property type="project" value="UniProtKB-SubCell"/>
</dbReference>